<proteinExistence type="inferred from homology"/>
<dbReference type="InterPro" id="IPR000834">
    <property type="entry name" value="Peptidase_M14"/>
</dbReference>
<name>A0A024HIG9_PSEKB</name>
<dbReference type="RefSeq" id="WP_043253326.1">
    <property type="nucleotide sequence ID" value="NZ_HG322950.1"/>
</dbReference>
<dbReference type="HOGENOM" id="CLU_042358_0_0_6"/>
<evidence type="ECO:0000313" key="5">
    <source>
        <dbReference type="Proteomes" id="UP000025241"/>
    </source>
</evidence>
<reference evidence="4 5" key="1">
    <citation type="submission" date="2013-03" db="EMBL/GenBank/DDBJ databases">
        <authorList>
            <person name="Linke B."/>
        </authorList>
    </citation>
    <scope>NUCLEOTIDE SEQUENCE [LARGE SCALE GENOMIC DNA]</scope>
    <source>
        <strain evidence="4 5">B13</strain>
    </source>
</reference>
<dbReference type="Pfam" id="PF00246">
    <property type="entry name" value="Peptidase_M14"/>
    <property type="match status" value="1"/>
</dbReference>
<keyword evidence="5" id="KW-1185">Reference proteome</keyword>
<evidence type="ECO:0000313" key="4">
    <source>
        <dbReference type="EMBL" id="CDF84830.1"/>
    </source>
</evidence>
<dbReference type="SUPFAM" id="SSF53187">
    <property type="entry name" value="Zn-dependent exopeptidases"/>
    <property type="match status" value="1"/>
</dbReference>
<dbReference type="PANTHER" id="PTHR12756:SF11">
    <property type="entry name" value="CYTOSOLIC CARBOXYPEPTIDASE 1"/>
    <property type="match status" value="1"/>
</dbReference>
<dbReference type="Gene3D" id="2.60.40.3120">
    <property type="match status" value="1"/>
</dbReference>
<dbReference type="EMBL" id="HG322950">
    <property type="protein sequence ID" value="CDF84830.1"/>
    <property type="molecule type" value="Genomic_DNA"/>
</dbReference>
<dbReference type="Gene3D" id="3.40.630.10">
    <property type="entry name" value="Zn peptidases"/>
    <property type="match status" value="1"/>
</dbReference>
<dbReference type="InterPro" id="IPR040626">
    <property type="entry name" value="Pepdidase_M14_N"/>
</dbReference>
<dbReference type="AlphaFoldDB" id="A0A024HIG9"/>
<dbReference type="eggNOG" id="COG2866">
    <property type="taxonomic scope" value="Bacteria"/>
</dbReference>
<feature type="domain" description="Peptidase M14" evidence="3">
    <location>
        <begin position="111"/>
        <end position="371"/>
    </location>
</feature>
<dbReference type="Pfam" id="PF18027">
    <property type="entry name" value="Pepdidase_M14_N"/>
    <property type="match status" value="1"/>
</dbReference>
<dbReference type="SMART" id="SM00631">
    <property type="entry name" value="Zn_pept"/>
    <property type="match status" value="1"/>
</dbReference>
<sequence>MDIRCDFDSGNIQVIDASNPQNVRLALRPDLKSPHFQWFHFRADGLQPGQRYEFCLTNAGQSSYKGGWPGYRAVASFDQRDWFRVPTRFDEEGLHFSLDAEQPQAWFAYFEPYSRERHAALIRTAVEEAGAELIATGKSIEGRDIELLRVRRNPQAQRKLWLIAQQHPGEHMAEWFMEGLIERLRQRDDAELNGLLEQAELYLVPNMNPDGAFRGHLRTNAAGTDLNRAWQAPSAEASPEVLFVQEQMRQYGVDLFLDIHGDEEIPYVFAAACEGNPGYSPRQAHLEQAFRAGLEARGEFQSVHGYPHDEPGQANMTLACNFVGETYQCLSLTLEMPFKDHDLSPDARTGWSGARAKKLAGAVLSTLASLVDELR</sequence>
<comment type="similarity">
    <text evidence="2">Belongs to the peptidase M14 family.</text>
</comment>
<reference evidence="4 5" key="2">
    <citation type="submission" date="2014-05" db="EMBL/GenBank/DDBJ databases">
        <title>Genome sequence of the 3-chlorobenzoate degrading bacterium Pseudomonas knackmussii B13 shows multiple evidence for horizontal gene transfer.</title>
        <authorList>
            <person name="Miyazaki R."/>
            <person name="Bertelli C."/>
            <person name="Falquet L."/>
            <person name="Robinson-Rechavi M."/>
            <person name="Gharib W."/>
            <person name="Roy S."/>
            <person name="Van der Meer J.R."/>
        </authorList>
    </citation>
    <scope>NUCLEOTIDE SEQUENCE [LARGE SCALE GENOMIC DNA]</scope>
    <source>
        <strain evidence="4 5">B13</strain>
    </source>
</reference>
<dbReference type="GO" id="GO:0006508">
    <property type="term" value="P:proteolysis"/>
    <property type="evidence" value="ECO:0007669"/>
    <property type="project" value="InterPro"/>
</dbReference>
<protein>
    <recommendedName>
        <fullName evidence="3">Peptidase M14 domain-containing protein</fullName>
    </recommendedName>
</protein>
<dbReference type="OrthoDB" id="5490902at2"/>
<feature type="active site" description="Proton donor/acceptor" evidence="2">
    <location>
        <position position="335"/>
    </location>
</feature>
<dbReference type="GO" id="GO:0008270">
    <property type="term" value="F:zinc ion binding"/>
    <property type="evidence" value="ECO:0007669"/>
    <property type="project" value="InterPro"/>
</dbReference>
<organism evidence="4 5">
    <name type="scientific">Pseudomonas knackmussii (strain DSM 6978 / CCUG 54928 / LMG 23759 / B13)</name>
    <dbReference type="NCBI Taxonomy" id="1301098"/>
    <lineage>
        <taxon>Bacteria</taxon>
        <taxon>Pseudomonadati</taxon>
        <taxon>Pseudomonadota</taxon>
        <taxon>Gammaproteobacteria</taxon>
        <taxon>Pseudomonadales</taxon>
        <taxon>Pseudomonadaceae</taxon>
        <taxon>Pseudomonas</taxon>
    </lineage>
</organism>
<comment type="cofactor">
    <cofactor evidence="1">
        <name>Zn(2+)</name>
        <dbReference type="ChEBI" id="CHEBI:29105"/>
    </cofactor>
</comment>
<dbReference type="PATRIC" id="fig|1301098.3.peg.3504"/>
<dbReference type="GO" id="GO:0004181">
    <property type="term" value="F:metallocarboxypeptidase activity"/>
    <property type="evidence" value="ECO:0007669"/>
    <property type="project" value="InterPro"/>
</dbReference>
<dbReference type="CDD" id="cd06234">
    <property type="entry name" value="M14_PaCCP-like"/>
    <property type="match status" value="1"/>
</dbReference>
<evidence type="ECO:0000259" key="3">
    <source>
        <dbReference type="PROSITE" id="PS52035"/>
    </source>
</evidence>
<accession>A0A024HIG9</accession>
<dbReference type="PROSITE" id="PS52035">
    <property type="entry name" value="PEPTIDASE_M14"/>
    <property type="match status" value="1"/>
</dbReference>
<evidence type="ECO:0000256" key="1">
    <source>
        <dbReference type="ARBA" id="ARBA00001947"/>
    </source>
</evidence>
<dbReference type="STRING" id="1301098.PKB_3487"/>
<gene>
    <name evidence="4" type="ORF">PKB_3487</name>
</gene>
<evidence type="ECO:0000256" key="2">
    <source>
        <dbReference type="PROSITE-ProRule" id="PRU01379"/>
    </source>
</evidence>
<dbReference type="KEGG" id="pkc:PKB_3487"/>
<dbReference type="Proteomes" id="UP000025241">
    <property type="component" value="Chromosome I"/>
</dbReference>
<dbReference type="InterPro" id="IPR050821">
    <property type="entry name" value="Cytosolic_carboxypeptidase"/>
</dbReference>
<dbReference type="PANTHER" id="PTHR12756">
    <property type="entry name" value="CYTOSOLIC CARBOXYPEPTIDASE"/>
    <property type="match status" value="1"/>
</dbReference>